<keyword evidence="6" id="KW-0460">Magnesium</keyword>
<comment type="pathway">
    <text evidence="1 6">Pyrimidine metabolism; dUMP biosynthesis; dUMP from dCTP (dUTP route): step 2/2.</text>
</comment>
<dbReference type="InParanoid" id="L7JU05"/>
<gene>
    <name evidence="8" type="ORF">THOM_2102</name>
</gene>
<evidence type="ECO:0000256" key="3">
    <source>
        <dbReference type="ARBA" id="ARBA00011233"/>
    </source>
</evidence>
<dbReference type="EC" id="3.6.1.23" evidence="6"/>
<dbReference type="VEuPathDB" id="MicrosporidiaDB:THOM_2102"/>
<dbReference type="OMA" id="YNNNRCA"/>
<evidence type="ECO:0000256" key="6">
    <source>
        <dbReference type="RuleBase" id="RU367024"/>
    </source>
</evidence>
<evidence type="ECO:0000256" key="1">
    <source>
        <dbReference type="ARBA" id="ARBA00005142"/>
    </source>
</evidence>
<sequence length="151" mass="16312">MSSDITSHPQNLFLKNAVHTPRMFKLHSSAQFPPQRSAHTHKLFAPQSTSIKAHQTALLPLGLKTAFPSEYFLFITTTRSPLVSTGGVIDSDYRGELGLIVCNAGDCDVTVERGECVGEGVFFKIVVPVFDVVEVLDDSVRGSDGFGSTGN</sequence>
<keyword evidence="9" id="KW-1185">Reference proteome</keyword>
<comment type="function">
    <text evidence="6">Involved in nucleotide metabolism via production of dUMP, the immediate precursor of thymidine nucleotides, and decreases the intracellular concentration of dUTP so that uracil cannot be incorporated into DNA.</text>
</comment>
<dbReference type="EMBL" id="JH994003">
    <property type="protein sequence ID" value="ELQ74968.1"/>
    <property type="molecule type" value="Genomic_DNA"/>
</dbReference>
<evidence type="ECO:0000259" key="7">
    <source>
        <dbReference type="Pfam" id="PF00692"/>
    </source>
</evidence>
<dbReference type="GO" id="GO:0004170">
    <property type="term" value="F:dUTP diphosphatase activity"/>
    <property type="evidence" value="ECO:0007669"/>
    <property type="project" value="UniProtKB-UniRule"/>
</dbReference>
<evidence type="ECO:0000256" key="5">
    <source>
        <dbReference type="ARBA" id="ARBA00023080"/>
    </source>
</evidence>
<comment type="catalytic activity">
    <reaction evidence="6">
        <text>dUTP + H2O = dUMP + diphosphate + H(+)</text>
        <dbReference type="Rhea" id="RHEA:10248"/>
        <dbReference type="ChEBI" id="CHEBI:15377"/>
        <dbReference type="ChEBI" id="CHEBI:15378"/>
        <dbReference type="ChEBI" id="CHEBI:33019"/>
        <dbReference type="ChEBI" id="CHEBI:61555"/>
        <dbReference type="ChEBI" id="CHEBI:246422"/>
        <dbReference type="EC" id="3.6.1.23"/>
    </reaction>
</comment>
<dbReference type="PANTHER" id="PTHR11241:SF0">
    <property type="entry name" value="DEOXYURIDINE 5'-TRIPHOSPHATE NUCLEOTIDOHYDROLASE"/>
    <property type="match status" value="1"/>
</dbReference>
<dbReference type="InterPro" id="IPR029054">
    <property type="entry name" value="dUTPase-like"/>
</dbReference>
<dbReference type="UniPathway" id="UPA00610">
    <property type="reaction ID" value="UER00666"/>
</dbReference>
<evidence type="ECO:0000256" key="2">
    <source>
        <dbReference type="ARBA" id="ARBA00006581"/>
    </source>
</evidence>
<feature type="domain" description="dUTPase-like" evidence="7">
    <location>
        <begin position="43"/>
        <end position="150"/>
    </location>
</feature>
<dbReference type="FunCoup" id="L7JU05">
    <property type="interactions" value="307"/>
</dbReference>
<dbReference type="Pfam" id="PF00692">
    <property type="entry name" value="dUTPase"/>
    <property type="match status" value="1"/>
</dbReference>
<dbReference type="AlphaFoldDB" id="L7JU05"/>
<dbReference type="HOGENOM" id="CLU_1994208_0_0_1"/>
<dbReference type="InterPro" id="IPR033704">
    <property type="entry name" value="dUTPase_trimeric"/>
</dbReference>
<comment type="cofactor">
    <cofactor evidence="6">
        <name>Mg(2+)</name>
        <dbReference type="ChEBI" id="CHEBI:18420"/>
    </cofactor>
</comment>
<dbReference type="InterPro" id="IPR036157">
    <property type="entry name" value="dUTPase-like_sf"/>
</dbReference>
<dbReference type="CDD" id="cd07557">
    <property type="entry name" value="trimeric_dUTPase"/>
    <property type="match status" value="1"/>
</dbReference>
<dbReference type="InterPro" id="IPR008181">
    <property type="entry name" value="dUTPase"/>
</dbReference>
<dbReference type="OrthoDB" id="10261072at2759"/>
<keyword evidence="6" id="KW-0479">Metal-binding</keyword>
<evidence type="ECO:0000313" key="8">
    <source>
        <dbReference type="EMBL" id="ELQ74968.1"/>
    </source>
</evidence>
<dbReference type="SUPFAM" id="SSF51283">
    <property type="entry name" value="dUTPase-like"/>
    <property type="match status" value="1"/>
</dbReference>
<dbReference type="Gene3D" id="2.70.40.10">
    <property type="match status" value="1"/>
</dbReference>
<dbReference type="GO" id="GO:0000287">
    <property type="term" value="F:magnesium ion binding"/>
    <property type="evidence" value="ECO:0007669"/>
    <property type="project" value="UniProtKB-UniRule"/>
</dbReference>
<reference evidence="8 9" key="1">
    <citation type="journal article" date="2012" name="PLoS Pathog.">
        <title>The genome of the obligate intracellular parasite Trachipleistophora hominis: new insights into microsporidian genome dynamics and reductive evolution.</title>
        <authorList>
            <person name="Heinz E."/>
            <person name="Williams T.A."/>
            <person name="Nakjang S."/>
            <person name="Noel C.J."/>
            <person name="Swan D.C."/>
            <person name="Goldberg A.V."/>
            <person name="Harris S.R."/>
            <person name="Weinmaier T."/>
            <person name="Markert S."/>
            <person name="Becher D."/>
            <person name="Bernhardt J."/>
            <person name="Dagan T."/>
            <person name="Hacker C."/>
            <person name="Lucocq J.M."/>
            <person name="Schweder T."/>
            <person name="Rattei T."/>
            <person name="Hall N."/>
            <person name="Hirt R.P."/>
            <person name="Embley T.M."/>
        </authorList>
    </citation>
    <scope>NUCLEOTIDE SEQUENCE [LARGE SCALE GENOMIC DNA]</scope>
</reference>
<name>L7JU05_TRAHO</name>
<keyword evidence="5 6" id="KW-0546">Nucleotide metabolism</keyword>
<dbReference type="GO" id="GO:0046081">
    <property type="term" value="P:dUTP catabolic process"/>
    <property type="evidence" value="ECO:0007669"/>
    <property type="project" value="UniProtKB-UniRule"/>
</dbReference>
<evidence type="ECO:0000256" key="4">
    <source>
        <dbReference type="ARBA" id="ARBA00022801"/>
    </source>
</evidence>
<dbReference type="Proteomes" id="UP000011185">
    <property type="component" value="Unassembled WGS sequence"/>
</dbReference>
<organism evidence="8 9">
    <name type="scientific">Trachipleistophora hominis</name>
    <name type="common">Microsporidian parasite</name>
    <dbReference type="NCBI Taxonomy" id="72359"/>
    <lineage>
        <taxon>Eukaryota</taxon>
        <taxon>Fungi</taxon>
        <taxon>Fungi incertae sedis</taxon>
        <taxon>Microsporidia</taxon>
        <taxon>Pleistophoridae</taxon>
        <taxon>Trachipleistophora</taxon>
    </lineage>
</organism>
<comment type="similarity">
    <text evidence="2 6">Belongs to the dUTPase family.</text>
</comment>
<accession>L7JU05</accession>
<keyword evidence="4 6" id="KW-0378">Hydrolase</keyword>
<dbReference type="STRING" id="72359.L7JU05"/>
<dbReference type="GO" id="GO:0006226">
    <property type="term" value="P:dUMP biosynthetic process"/>
    <property type="evidence" value="ECO:0007669"/>
    <property type="project" value="UniProtKB-UniRule"/>
</dbReference>
<proteinExistence type="inferred from homology"/>
<comment type="subunit">
    <text evidence="3 6">Homotrimer.</text>
</comment>
<protein>
    <recommendedName>
        <fullName evidence="6">Deoxyuridine 5'-triphosphate nucleotidohydrolase</fullName>
        <shortName evidence="6">dUTPase</shortName>
        <ecNumber evidence="6">3.6.1.23</ecNumber>
    </recommendedName>
    <alternativeName>
        <fullName evidence="6">dUTP pyrophosphatase</fullName>
    </alternativeName>
</protein>
<evidence type="ECO:0000313" key="9">
    <source>
        <dbReference type="Proteomes" id="UP000011185"/>
    </source>
</evidence>
<dbReference type="PANTHER" id="PTHR11241">
    <property type="entry name" value="DEOXYURIDINE 5'-TRIPHOSPHATE NUCLEOTIDOHYDROLASE"/>
    <property type="match status" value="1"/>
</dbReference>